<dbReference type="EnsemblPlants" id="Kaladp0033s0066.1.v1.1">
    <property type="protein sequence ID" value="Kaladp0033s0066.1.v1.1"/>
    <property type="gene ID" value="Kaladp0033s0066.v1.1"/>
</dbReference>
<dbReference type="AlphaFoldDB" id="A0A7N0TDU7"/>
<evidence type="ECO:0000259" key="2">
    <source>
        <dbReference type="Pfam" id="PF12937"/>
    </source>
</evidence>
<evidence type="ECO:0000313" key="3">
    <source>
        <dbReference type="EnsemblPlants" id="Kaladp0033s0066.1.v1.1"/>
    </source>
</evidence>
<dbReference type="InterPro" id="IPR001810">
    <property type="entry name" value="F-box_dom"/>
</dbReference>
<organism evidence="3 4">
    <name type="scientific">Kalanchoe fedtschenkoi</name>
    <name type="common">Lavender scallops</name>
    <name type="synonym">South American air plant</name>
    <dbReference type="NCBI Taxonomy" id="63787"/>
    <lineage>
        <taxon>Eukaryota</taxon>
        <taxon>Viridiplantae</taxon>
        <taxon>Streptophyta</taxon>
        <taxon>Embryophyta</taxon>
        <taxon>Tracheophyta</taxon>
        <taxon>Spermatophyta</taxon>
        <taxon>Magnoliopsida</taxon>
        <taxon>eudicotyledons</taxon>
        <taxon>Gunneridae</taxon>
        <taxon>Pentapetalae</taxon>
        <taxon>Saxifragales</taxon>
        <taxon>Crassulaceae</taxon>
        <taxon>Kalanchoe</taxon>
    </lineage>
</organism>
<feature type="domain" description="F-box" evidence="2">
    <location>
        <begin position="28"/>
        <end position="69"/>
    </location>
</feature>
<dbReference type="Gene3D" id="1.20.1280.50">
    <property type="match status" value="1"/>
</dbReference>
<dbReference type="PANTHER" id="PTHR38926">
    <property type="entry name" value="F-BOX DOMAIN CONTAINING PROTEIN, EXPRESSED"/>
    <property type="match status" value="1"/>
</dbReference>
<dbReference type="InterPro" id="IPR036047">
    <property type="entry name" value="F-box-like_dom_sf"/>
</dbReference>
<dbReference type="FunFam" id="1.20.1280.50:FF:000022">
    <property type="entry name" value="F-box protein FBW2"/>
    <property type="match status" value="1"/>
</dbReference>
<proteinExistence type="predicted"/>
<feature type="compositionally biased region" description="Basic and acidic residues" evidence="1">
    <location>
        <begin position="8"/>
        <end position="18"/>
    </location>
</feature>
<name>A0A7N0TDU7_KALFE</name>
<dbReference type="SUPFAM" id="SSF52047">
    <property type="entry name" value="RNI-like"/>
    <property type="match status" value="1"/>
</dbReference>
<dbReference type="OMA" id="FYADRFN"/>
<reference evidence="3" key="1">
    <citation type="submission" date="2021-01" db="UniProtKB">
        <authorList>
            <consortium name="EnsemblPlants"/>
        </authorList>
    </citation>
    <scope>IDENTIFICATION</scope>
</reference>
<evidence type="ECO:0000256" key="1">
    <source>
        <dbReference type="SAM" id="MobiDB-lite"/>
    </source>
</evidence>
<dbReference type="Proteomes" id="UP000594263">
    <property type="component" value="Unplaced"/>
</dbReference>
<dbReference type="InterPro" id="IPR032675">
    <property type="entry name" value="LRR_dom_sf"/>
</dbReference>
<dbReference type="Gene3D" id="3.80.10.10">
    <property type="entry name" value="Ribonuclease Inhibitor"/>
    <property type="match status" value="1"/>
</dbReference>
<dbReference type="SUPFAM" id="SSF81383">
    <property type="entry name" value="F-box domain"/>
    <property type="match status" value="1"/>
</dbReference>
<dbReference type="Pfam" id="PF12937">
    <property type="entry name" value="F-box-like"/>
    <property type="match status" value="1"/>
</dbReference>
<protein>
    <recommendedName>
        <fullName evidence="2">F-box domain-containing protein</fullName>
    </recommendedName>
</protein>
<dbReference type="PANTHER" id="PTHR38926:SF81">
    <property type="entry name" value="F-BOX DOMAIN-CONTAINING PROTEIN"/>
    <property type="match status" value="1"/>
</dbReference>
<feature type="region of interest" description="Disordered" evidence="1">
    <location>
        <begin position="1"/>
        <end position="22"/>
    </location>
</feature>
<keyword evidence="4" id="KW-1185">Reference proteome</keyword>
<evidence type="ECO:0000313" key="4">
    <source>
        <dbReference type="Proteomes" id="UP000594263"/>
    </source>
</evidence>
<dbReference type="Gramene" id="Kaladp0033s0066.1.v1.1">
    <property type="protein sequence ID" value="Kaladp0033s0066.1.v1.1"/>
    <property type="gene ID" value="Kaladp0033s0066.v1.1"/>
</dbReference>
<accession>A0A7N0TDU7</accession>
<sequence>MSTGKRPRSGEGDVDGDRSGGGWEDLSPEILASIFVRLPVEKMMQAVPMVCRSWYEVVLGPYCWREIDIDRWCRFTRKPQMIDSVVTRLVRRSRCTIVRLSGARFGDPSFAIASSWYVLHPDTMTGLVKLELAYSRMGSLGLRALLKKCEGLTHFDIQGCRNIQQLDDDTEKKCQRLVEFKSPWFYDSDFLYSADDEDGAEASSSDTSS</sequence>